<evidence type="ECO:0000256" key="2">
    <source>
        <dbReference type="ARBA" id="ARBA00022505"/>
    </source>
</evidence>
<comment type="subunit">
    <text evidence="5">The complex is composed of two ATP-binding proteins (ModC), two transmembrane proteins (ModB) and a solute-binding protein (ModA).</text>
</comment>
<feature type="binding site" evidence="6">
    <location>
        <position position="169"/>
    </location>
    <ligand>
        <name>molybdate</name>
        <dbReference type="ChEBI" id="CHEBI:36264"/>
    </ligand>
</feature>
<dbReference type="InterPro" id="IPR044084">
    <property type="entry name" value="AvModA-like_subst-bd"/>
</dbReference>
<protein>
    <submittedName>
        <fullName evidence="7">Molybdate ABC transporter substrate-binding protein</fullName>
    </submittedName>
</protein>
<keyword evidence="2 6" id="KW-0500">Molybdenum</keyword>
<gene>
    <name evidence="7" type="primary">modA</name>
    <name evidence="7" type="ORF">PP769_11300</name>
</gene>
<dbReference type="InterPro" id="IPR005950">
    <property type="entry name" value="ModA"/>
</dbReference>
<evidence type="ECO:0000313" key="7">
    <source>
        <dbReference type="EMBL" id="WNM60129.1"/>
    </source>
</evidence>
<dbReference type="GO" id="GO:0046872">
    <property type="term" value="F:metal ion binding"/>
    <property type="evidence" value="ECO:0007669"/>
    <property type="project" value="UniProtKB-KW"/>
</dbReference>
<proteinExistence type="inferred from homology"/>
<dbReference type="EMBL" id="CP116967">
    <property type="protein sequence ID" value="WNM60129.1"/>
    <property type="molecule type" value="Genomic_DNA"/>
</dbReference>
<dbReference type="AlphaFoldDB" id="A0AA96GDH5"/>
<reference evidence="7 8" key="1">
    <citation type="submission" date="2023-01" db="EMBL/GenBank/DDBJ databases">
        <title>Cultivation and genomic characterization of new, ubiquitous marine nitrite-oxidizing bacteria from the Nitrospirales.</title>
        <authorList>
            <person name="Mueller A.J."/>
            <person name="Daebeler A."/>
            <person name="Herbold C.W."/>
            <person name="Kirkegaard R.H."/>
            <person name="Daims H."/>
        </authorList>
    </citation>
    <scope>NUCLEOTIDE SEQUENCE [LARGE SCALE GENOMIC DNA]</scope>
    <source>
        <strain evidence="7 8">VA</strain>
    </source>
</reference>
<comment type="similarity">
    <text evidence="1">Belongs to the bacterial solute-binding protein ModA family.</text>
</comment>
<dbReference type="GO" id="GO:1901359">
    <property type="term" value="F:tungstate binding"/>
    <property type="evidence" value="ECO:0007669"/>
    <property type="project" value="UniProtKB-ARBA"/>
</dbReference>
<dbReference type="Proteomes" id="UP001302719">
    <property type="component" value="Chromosome"/>
</dbReference>
<evidence type="ECO:0000256" key="3">
    <source>
        <dbReference type="ARBA" id="ARBA00022723"/>
    </source>
</evidence>
<dbReference type="PANTHER" id="PTHR30632:SF14">
    <property type="entry name" value="TUNGSTATE_MOLYBDATE_CHROMATE-BINDING PROTEIN MODA"/>
    <property type="match status" value="1"/>
</dbReference>
<keyword evidence="8" id="KW-1185">Reference proteome</keyword>
<organism evidence="7 8">
    <name type="scientific">Candidatus Nitrospira allomarina</name>
    <dbReference type="NCBI Taxonomy" id="3020900"/>
    <lineage>
        <taxon>Bacteria</taxon>
        <taxon>Pseudomonadati</taxon>
        <taxon>Nitrospirota</taxon>
        <taxon>Nitrospiria</taxon>
        <taxon>Nitrospirales</taxon>
        <taxon>Nitrospiraceae</taxon>
        <taxon>Nitrospira</taxon>
    </lineage>
</organism>
<dbReference type="KEGG" id="nall:PP769_11300"/>
<dbReference type="GO" id="GO:0015689">
    <property type="term" value="P:molybdate ion transport"/>
    <property type="evidence" value="ECO:0007669"/>
    <property type="project" value="InterPro"/>
</dbReference>
<evidence type="ECO:0000256" key="5">
    <source>
        <dbReference type="ARBA" id="ARBA00062515"/>
    </source>
</evidence>
<dbReference type="Gene3D" id="3.40.190.10">
    <property type="entry name" value="Periplasmic binding protein-like II"/>
    <property type="match status" value="2"/>
</dbReference>
<dbReference type="Pfam" id="PF13531">
    <property type="entry name" value="SBP_bac_11"/>
    <property type="match status" value="1"/>
</dbReference>
<dbReference type="PIRSF" id="PIRSF004846">
    <property type="entry name" value="ModA"/>
    <property type="match status" value="1"/>
</dbReference>
<keyword evidence="4" id="KW-0732">Signal</keyword>
<feature type="binding site" evidence="6">
    <location>
        <position position="60"/>
    </location>
    <ligand>
        <name>molybdate</name>
        <dbReference type="ChEBI" id="CHEBI:36264"/>
    </ligand>
</feature>
<evidence type="ECO:0000256" key="6">
    <source>
        <dbReference type="PIRSR" id="PIRSR004846-1"/>
    </source>
</evidence>
<evidence type="ECO:0000256" key="1">
    <source>
        <dbReference type="ARBA" id="ARBA00009175"/>
    </source>
</evidence>
<evidence type="ECO:0000256" key="4">
    <source>
        <dbReference type="ARBA" id="ARBA00022729"/>
    </source>
</evidence>
<dbReference type="NCBIfam" id="TIGR01256">
    <property type="entry name" value="modA"/>
    <property type="match status" value="1"/>
</dbReference>
<dbReference type="InterPro" id="IPR050682">
    <property type="entry name" value="ModA/WtpA"/>
</dbReference>
<dbReference type="SUPFAM" id="SSF53850">
    <property type="entry name" value="Periplasmic binding protein-like II"/>
    <property type="match status" value="1"/>
</dbReference>
<dbReference type="FunFam" id="3.40.190.10:FF:000035">
    <property type="entry name" value="Molybdate ABC transporter substrate-binding protein"/>
    <property type="match status" value="1"/>
</dbReference>
<name>A0AA96GDH5_9BACT</name>
<keyword evidence="3 6" id="KW-0479">Metal-binding</keyword>
<evidence type="ECO:0000313" key="8">
    <source>
        <dbReference type="Proteomes" id="UP001302719"/>
    </source>
</evidence>
<accession>A0AA96GDH5</accession>
<sequence>MFFQIYVLPFVVFCSGFISVAVAEEVRVAVGANFLTTLNVIVTNFQIDTGHTVVVSSGSSGKLYAQIKNGAPFDVFLSADAERPELLEAEGLAVKGSRFVYAVGRLTLWSPDSNMVHGDGQTVLSKGHFDHLAIANPKTAPYGRAAQQTLKKMGLWESLTDRIVQGENIGQAFQFVFSRNAQLGFVALSQVLDSKINGSGSRWDVPTSFHESLEQEAVLLGTGQNHAGARTFLDFIKGDKGRAIIERFGYGLP</sequence>
<dbReference type="GO" id="GO:0030973">
    <property type="term" value="F:molybdate ion binding"/>
    <property type="evidence" value="ECO:0007669"/>
    <property type="project" value="InterPro"/>
</dbReference>
<dbReference type="CDD" id="cd13539">
    <property type="entry name" value="PBP2_AvModA"/>
    <property type="match status" value="1"/>
</dbReference>
<dbReference type="PANTHER" id="PTHR30632">
    <property type="entry name" value="MOLYBDATE-BINDING PERIPLASMIC PROTEIN"/>
    <property type="match status" value="1"/>
</dbReference>